<comment type="caution">
    <text evidence="2">The sequence shown here is derived from an EMBL/GenBank/DDBJ whole genome shotgun (WGS) entry which is preliminary data.</text>
</comment>
<dbReference type="AlphaFoldDB" id="A0A2T4VWW6"/>
<protein>
    <submittedName>
        <fullName evidence="2">Uncharacterized protein</fullName>
    </submittedName>
</protein>
<proteinExistence type="predicted"/>
<keyword evidence="1" id="KW-0472">Membrane</keyword>
<gene>
    <name evidence="2" type="ORF">C4617_04485</name>
</gene>
<feature type="transmembrane region" description="Helical" evidence="1">
    <location>
        <begin position="38"/>
        <end position="61"/>
    </location>
</feature>
<dbReference type="EMBL" id="PSQJ01000005">
    <property type="protein sequence ID" value="PTL86267.1"/>
    <property type="molecule type" value="Genomic_DNA"/>
</dbReference>
<reference evidence="3" key="1">
    <citation type="submission" date="2018-02" db="EMBL/GenBank/DDBJ databases">
        <title>Genome sequence of Candidatus Liberibacter europaeus.</title>
        <authorList>
            <person name="Frampton R.A."/>
            <person name="Thompson S.M."/>
            <person name="David C."/>
            <person name="Addison S.M."/>
            <person name="Smith G.R."/>
        </authorList>
    </citation>
    <scope>NUCLEOTIDE SEQUENCE [LARGE SCALE GENOMIC DNA]</scope>
</reference>
<evidence type="ECO:0000256" key="1">
    <source>
        <dbReference type="SAM" id="Phobius"/>
    </source>
</evidence>
<organism evidence="2 3">
    <name type="scientific">Candidatus Liberibacter europaeus</name>
    <dbReference type="NCBI Taxonomy" id="744859"/>
    <lineage>
        <taxon>Bacteria</taxon>
        <taxon>Pseudomonadati</taxon>
        <taxon>Pseudomonadota</taxon>
        <taxon>Alphaproteobacteria</taxon>
        <taxon>Hyphomicrobiales</taxon>
        <taxon>Rhizobiaceae</taxon>
        <taxon>Liberibacter</taxon>
    </lineage>
</organism>
<feature type="transmembrane region" description="Helical" evidence="1">
    <location>
        <begin position="73"/>
        <end position="93"/>
    </location>
</feature>
<accession>A0A2T4VWW6</accession>
<keyword evidence="1" id="KW-1133">Transmembrane helix</keyword>
<evidence type="ECO:0000313" key="3">
    <source>
        <dbReference type="Proteomes" id="UP000240811"/>
    </source>
</evidence>
<name>A0A2T4VWW6_9HYPH</name>
<evidence type="ECO:0000313" key="2">
    <source>
        <dbReference type="EMBL" id="PTL86267.1"/>
    </source>
</evidence>
<dbReference type="Proteomes" id="UP000240811">
    <property type="component" value="Unassembled WGS sequence"/>
</dbReference>
<keyword evidence="1" id="KW-0812">Transmembrane</keyword>
<sequence length="197" mass="23141">MDWIKPALSLLKNAFSGEDMSLMSFFLKDSKNQAISQIISYFLPVSFIRLLHTALIALSYHGLYQGDPTIRSILFFVIFWFVFSMISTILIASKNQENIIKNKHEIRFSDMDNINKSYKNLYNIKKYLSKENFKESINTIELFLKPYGVPPLASDVEFEDAEDYLQNIFIISNLIRAYNQKEAKEVRIRYNEKHKQN</sequence>